<accession>A0A5E7EZZ1</accession>
<dbReference type="RefSeq" id="WP_150644844.1">
    <property type="nucleotide sequence ID" value="NZ_CABVHQ010000074.1"/>
</dbReference>
<name>A0A5E7EZZ1_PSEFL</name>
<feature type="region of interest" description="Disordered" evidence="1">
    <location>
        <begin position="161"/>
        <end position="184"/>
    </location>
</feature>
<gene>
    <name evidence="2" type="ORF">PS691_05025</name>
</gene>
<dbReference type="EMBL" id="CABVHQ010000074">
    <property type="protein sequence ID" value="VVO32102.1"/>
    <property type="molecule type" value="Genomic_DNA"/>
</dbReference>
<evidence type="ECO:0000313" key="3">
    <source>
        <dbReference type="Proteomes" id="UP000337909"/>
    </source>
</evidence>
<dbReference type="OrthoDB" id="7452124at2"/>
<protein>
    <submittedName>
        <fullName evidence="2">Uncharacterized protein</fullName>
    </submittedName>
</protein>
<reference evidence="2 3" key="1">
    <citation type="submission" date="2019-09" db="EMBL/GenBank/DDBJ databases">
        <authorList>
            <person name="Chandra G."/>
            <person name="Truman W A."/>
        </authorList>
    </citation>
    <scope>NUCLEOTIDE SEQUENCE [LARGE SCALE GENOMIC DNA]</scope>
    <source>
        <strain evidence="2">PS691</strain>
    </source>
</reference>
<dbReference type="Proteomes" id="UP000337909">
    <property type="component" value="Unassembled WGS sequence"/>
</dbReference>
<sequence length="184" mass="20572">MSSFSSPIMLSMVNHTAVQYPLRYSLDAPADGTALTLRQVLEQDIFITPSGYMGTSRPHYADHRREAFRQDFVLEFDDACRVLATAKKVKVPTLGSYGLKHVAERLVGNYVSNGALICAAIALGFTVDDRGSKEWPNALIGVSRMSLREWDAYGLHKTRSPRRDYMPRGERPAGWDFEGGRTND</sequence>
<evidence type="ECO:0000313" key="2">
    <source>
        <dbReference type="EMBL" id="VVO32102.1"/>
    </source>
</evidence>
<proteinExistence type="predicted"/>
<evidence type="ECO:0000256" key="1">
    <source>
        <dbReference type="SAM" id="MobiDB-lite"/>
    </source>
</evidence>
<dbReference type="AlphaFoldDB" id="A0A5E7EZZ1"/>
<organism evidence="2 3">
    <name type="scientific">Pseudomonas fluorescens</name>
    <dbReference type="NCBI Taxonomy" id="294"/>
    <lineage>
        <taxon>Bacteria</taxon>
        <taxon>Pseudomonadati</taxon>
        <taxon>Pseudomonadota</taxon>
        <taxon>Gammaproteobacteria</taxon>
        <taxon>Pseudomonadales</taxon>
        <taxon>Pseudomonadaceae</taxon>
        <taxon>Pseudomonas</taxon>
    </lineage>
</organism>